<feature type="transmembrane region" description="Helical" evidence="1">
    <location>
        <begin position="6"/>
        <end position="24"/>
    </location>
</feature>
<dbReference type="AlphaFoldDB" id="L0KDT7"/>
<sequence length="65" mass="6907">MSGEGSRLALTALTFAIVACAFFLTSNMNPGQRVVALVAVAVLSPILIGFLYMISILMQFDGHSM</sequence>
<accession>L0KDT7</accession>
<dbReference type="Proteomes" id="UP000010998">
    <property type="component" value="Chromosome"/>
</dbReference>
<keyword evidence="1" id="KW-0812">Transmembrane</keyword>
<dbReference type="PROSITE" id="PS51257">
    <property type="entry name" value="PROKAR_LIPOPROTEIN"/>
    <property type="match status" value="1"/>
</dbReference>
<evidence type="ECO:0000256" key="1">
    <source>
        <dbReference type="SAM" id="Phobius"/>
    </source>
</evidence>
<reference evidence="3" key="1">
    <citation type="submission" date="2012-02" db="EMBL/GenBank/DDBJ databases">
        <title>Complete sequence of Mesorhizobium australicum WSM2073.</title>
        <authorList>
            <person name="Lucas S."/>
            <person name="Han J."/>
            <person name="Lapidus A."/>
            <person name="Cheng J.-F."/>
            <person name="Goodwin L."/>
            <person name="Pitluck S."/>
            <person name="Peters L."/>
            <person name="Gu W."/>
            <person name="Detter J.C."/>
            <person name="Han C."/>
            <person name="Tapia R."/>
            <person name="Land M."/>
            <person name="Hauser L."/>
            <person name="Kyrpides N."/>
            <person name="Ivanova N."/>
            <person name="Pagani I."/>
            <person name="Reeve W.G."/>
            <person name="Howieson J.G."/>
            <person name="Tiwari R.P."/>
            <person name="O'Hara G.W."/>
            <person name="Atkins C.A."/>
            <person name="Ronson C.W."/>
            <person name="Nandasena K.G."/>
            <person name="Woyke T."/>
        </authorList>
    </citation>
    <scope>NUCLEOTIDE SEQUENCE [LARGE SCALE GENOMIC DNA]</scope>
    <source>
        <strain evidence="3">LMG 24608 / HAMBI 3006 / WSM2073</strain>
    </source>
</reference>
<keyword evidence="1" id="KW-1133">Transmembrane helix</keyword>
<name>L0KDT7_MESAW</name>
<gene>
    <name evidence="2" type="ordered locus">Mesau_00200</name>
</gene>
<feature type="transmembrane region" description="Helical" evidence="1">
    <location>
        <begin position="36"/>
        <end position="60"/>
    </location>
</feature>
<keyword evidence="1" id="KW-0472">Membrane</keyword>
<dbReference type="EMBL" id="CP003358">
    <property type="protein sequence ID" value="AGB42700.1"/>
    <property type="molecule type" value="Genomic_DNA"/>
</dbReference>
<dbReference type="KEGG" id="mam:Mesau_00200"/>
<evidence type="ECO:0000313" key="3">
    <source>
        <dbReference type="Proteomes" id="UP000010998"/>
    </source>
</evidence>
<dbReference type="HOGENOM" id="CLU_2844768_0_0_5"/>
<proteinExistence type="predicted"/>
<keyword evidence="3" id="KW-1185">Reference proteome</keyword>
<organism evidence="2 3">
    <name type="scientific">Mesorhizobium australicum (strain HAMBI 3006 / LMG 24608 / WSM2073)</name>
    <dbReference type="NCBI Taxonomy" id="754035"/>
    <lineage>
        <taxon>Bacteria</taxon>
        <taxon>Pseudomonadati</taxon>
        <taxon>Pseudomonadota</taxon>
        <taxon>Alphaproteobacteria</taxon>
        <taxon>Hyphomicrobiales</taxon>
        <taxon>Phyllobacteriaceae</taxon>
        <taxon>Mesorhizobium</taxon>
    </lineage>
</organism>
<protein>
    <submittedName>
        <fullName evidence="2">Uncharacterized protein</fullName>
    </submittedName>
</protein>
<evidence type="ECO:0000313" key="2">
    <source>
        <dbReference type="EMBL" id="AGB42700.1"/>
    </source>
</evidence>